<keyword evidence="3" id="KW-1185">Reference proteome</keyword>
<comment type="caution">
    <text evidence="2">The sequence shown here is derived from an EMBL/GenBank/DDBJ whole genome shotgun (WGS) entry which is preliminary data.</text>
</comment>
<accession>A0ABV0AKV3</accession>
<organism evidence="2 3">
    <name type="scientific">Microbispora maris</name>
    <dbReference type="NCBI Taxonomy" id="3144104"/>
    <lineage>
        <taxon>Bacteria</taxon>
        <taxon>Bacillati</taxon>
        <taxon>Actinomycetota</taxon>
        <taxon>Actinomycetes</taxon>
        <taxon>Streptosporangiales</taxon>
        <taxon>Streptosporangiaceae</taxon>
        <taxon>Microbispora</taxon>
    </lineage>
</organism>
<dbReference type="EMBL" id="JBDJAW010000005">
    <property type="protein sequence ID" value="MEN3535206.1"/>
    <property type="molecule type" value="Genomic_DNA"/>
</dbReference>
<proteinExistence type="predicted"/>
<feature type="domain" description="Microcin J25-processing protein McjB C-terminal" evidence="1">
    <location>
        <begin position="22"/>
        <end position="134"/>
    </location>
</feature>
<name>A0ABV0AKV3_9ACTN</name>
<sequence>MSPKLVTLETAERPPWRLRPPALLAMGLAWPLARCSPYRLRRLLEIFSRGARPATEHEAERARGAVVGMGIRLAGPRCLERSIATALLCRLSGGWPEWCTGVSTHPFEAHAWVEVNGKPIGENPAEIAHFFVTMKVAVHDAR</sequence>
<dbReference type="Pfam" id="PF13471">
    <property type="entry name" value="Transglut_core3"/>
    <property type="match status" value="1"/>
</dbReference>
<evidence type="ECO:0000313" key="2">
    <source>
        <dbReference type="EMBL" id="MEN3535206.1"/>
    </source>
</evidence>
<dbReference type="RefSeq" id="WP_346225268.1">
    <property type="nucleotide sequence ID" value="NZ_JBDJAW010000005.1"/>
</dbReference>
<evidence type="ECO:0000313" key="3">
    <source>
        <dbReference type="Proteomes" id="UP001447516"/>
    </source>
</evidence>
<dbReference type="InterPro" id="IPR032708">
    <property type="entry name" value="McjB_C"/>
</dbReference>
<evidence type="ECO:0000259" key="1">
    <source>
        <dbReference type="Pfam" id="PF13471"/>
    </source>
</evidence>
<dbReference type="NCBIfam" id="NF033537">
    <property type="entry name" value="lasso_biosyn_B2"/>
    <property type="match status" value="1"/>
</dbReference>
<reference evidence="2 3" key="1">
    <citation type="submission" date="2024-05" db="EMBL/GenBank/DDBJ databases">
        <title>Microbispora sp.ZYX-F-249.</title>
        <authorList>
            <person name="Xie H."/>
        </authorList>
    </citation>
    <scope>NUCLEOTIDE SEQUENCE [LARGE SCALE GENOMIC DNA]</scope>
    <source>
        <strain evidence="2 3">ZYX-F-249</strain>
    </source>
</reference>
<gene>
    <name evidence="2" type="ORF">AAH991_08870</name>
</gene>
<protein>
    <submittedName>
        <fullName evidence="2">Lasso peptide biosynthesis B2 protein</fullName>
    </submittedName>
</protein>
<dbReference type="Proteomes" id="UP001447516">
    <property type="component" value="Unassembled WGS sequence"/>
</dbReference>
<dbReference type="InterPro" id="IPR053521">
    <property type="entry name" value="McjB-like"/>
</dbReference>